<dbReference type="HOGENOM" id="CLU_1681491_0_0_1"/>
<dbReference type="EMBL" id="CM000651">
    <property type="protein sequence ID" value="EED88265.1"/>
    <property type="molecule type" value="Genomic_DNA"/>
</dbReference>
<evidence type="ECO:0000256" key="1">
    <source>
        <dbReference type="SAM" id="MobiDB-lite"/>
    </source>
</evidence>
<gene>
    <name evidence="2" type="ORF">THAPSDRAFT_10539</name>
</gene>
<proteinExistence type="predicted"/>
<evidence type="ECO:0000313" key="2">
    <source>
        <dbReference type="EMBL" id="EED88265.1"/>
    </source>
</evidence>
<protein>
    <submittedName>
        <fullName evidence="2">Uncharacterized protein</fullName>
    </submittedName>
</protein>
<feature type="compositionally biased region" description="Basic and acidic residues" evidence="1">
    <location>
        <begin position="29"/>
        <end position="39"/>
    </location>
</feature>
<feature type="region of interest" description="Disordered" evidence="1">
    <location>
        <begin position="1"/>
        <end position="39"/>
    </location>
</feature>
<reference evidence="2 3" key="1">
    <citation type="journal article" date="2004" name="Science">
        <title>The genome of the diatom Thalassiosira pseudonana: ecology, evolution, and metabolism.</title>
        <authorList>
            <person name="Armbrust E.V."/>
            <person name="Berges J.A."/>
            <person name="Bowler C."/>
            <person name="Green B.R."/>
            <person name="Martinez D."/>
            <person name="Putnam N.H."/>
            <person name="Zhou S."/>
            <person name="Allen A.E."/>
            <person name="Apt K.E."/>
            <person name="Bechner M."/>
            <person name="Brzezinski M.A."/>
            <person name="Chaal B.K."/>
            <person name="Chiovitti A."/>
            <person name="Davis A.K."/>
            <person name="Demarest M.S."/>
            <person name="Detter J.C."/>
            <person name="Glavina T."/>
            <person name="Goodstein D."/>
            <person name="Hadi M.Z."/>
            <person name="Hellsten U."/>
            <person name="Hildebrand M."/>
            <person name="Jenkins B.D."/>
            <person name="Jurka J."/>
            <person name="Kapitonov V.V."/>
            <person name="Kroger N."/>
            <person name="Lau W.W."/>
            <person name="Lane T.W."/>
            <person name="Larimer F.W."/>
            <person name="Lippmeier J.C."/>
            <person name="Lucas S."/>
            <person name="Medina M."/>
            <person name="Montsant A."/>
            <person name="Obornik M."/>
            <person name="Parker M.S."/>
            <person name="Palenik B."/>
            <person name="Pazour G.J."/>
            <person name="Richardson P.M."/>
            <person name="Rynearson T.A."/>
            <person name="Saito M.A."/>
            <person name="Schwartz D.C."/>
            <person name="Thamatrakoln K."/>
            <person name="Valentin K."/>
            <person name="Vardi A."/>
            <person name="Wilkerson F.P."/>
            <person name="Rokhsar D.S."/>
        </authorList>
    </citation>
    <scope>NUCLEOTIDE SEQUENCE [LARGE SCALE GENOMIC DNA]</scope>
    <source>
        <strain evidence="2 3">CCMP1335</strain>
    </source>
</reference>
<dbReference type="KEGG" id="tps:THAPSDRAFT_10539"/>
<dbReference type="InParanoid" id="B8CDT9"/>
<dbReference type="RefSeq" id="XP_002294431.1">
    <property type="nucleotide sequence ID" value="XM_002294395.1"/>
</dbReference>
<sequence>MSSNAKTESTSGDDLKSVLKRKRSSEEDERAKNDTQGREFDAFAHYSNDEERMKKLLLKDDDEDFNLEEFQARRNGINVIEKVHFNDCGDGDIKQCSSRHEVTVETVEEVEVATVKSSSATERKKRLSFEVHPSLMMYDMFLQDESLLSDADVVGEE</sequence>
<organism evidence="2 3">
    <name type="scientific">Thalassiosira pseudonana</name>
    <name type="common">Marine diatom</name>
    <name type="synonym">Cyclotella nana</name>
    <dbReference type="NCBI Taxonomy" id="35128"/>
    <lineage>
        <taxon>Eukaryota</taxon>
        <taxon>Sar</taxon>
        <taxon>Stramenopiles</taxon>
        <taxon>Ochrophyta</taxon>
        <taxon>Bacillariophyta</taxon>
        <taxon>Coscinodiscophyceae</taxon>
        <taxon>Thalassiosirophycidae</taxon>
        <taxon>Thalassiosirales</taxon>
        <taxon>Thalassiosiraceae</taxon>
        <taxon>Thalassiosira</taxon>
    </lineage>
</organism>
<dbReference type="AlphaFoldDB" id="B8CDT9"/>
<dbReference type="PaxDb" id="35128-Thaps10539"/>
<dbReference type="GeneID" id="7442161"/>
<evidence type="ECO:0000313" key="3">
    <source>
        <dbReference type="Proteomes" id="UP000001449"/>
    </source>
</evidence>
<keyword evidence="3" id="KW-1185">Reference proteome</keyword>
<accession>B8CDT9</accession>
<name>B8CDT9_THAPS</name>
<reference evidence="2 3" key="2">
    <citation type="journal article" date="2008" name="Nature">
        <title>The Phaeodactylum genome reveals the evolutionary history of diatom genomes.</title>
        <authorList>
            <person name="Bowler C."/>
            <person name="Allen A.E."/>
            <person name="Badger J.H."/>
            <person name="Grimwood J."/>
            <person name="Jabbari K."/>
            <person name="Kuo A."/>
            <person name="Maheswari U."/>
            <person name="Martens C."/>
            <person name="Maumus F."/>
            <person name="Otillar R.P."/>
            <person name="Rayko E."/>
            <person name="Salamov A."/>
            <person name="Vandepoele K."/>
            <person name="Beszteri B."/>
            <person name="Gruber A."/>
            <person name="Heijde M."/>
            <person name="Katinka M."/>
            <person name="Mock T."/>
            <person name="Valentin K."/>
            <person name="Verret F."/>
            <person name="Berges J.A."/>
            <person name="Brownlee C."/>
            <person name="Cadoret J.P."/>
            <person name="Chiovitti A."/>
            <person name="Choi C.J."/>
            <person name="Coesel S."/>
            <person name="De Martino A."/>
            <person name="Detter J.C."/>
            <person name="Durkin C."/>
            <person name="Falciatore A."/>
            <person name="Fournet J."/>
            <person name="Haruta M."/>
            <person name="Huysman M.J."/>
            <person name="Jenkins B.D."/>
            <person name="Jiroutova K."/>
            <person name="Jorgensen R.E."/>
            <person name="Joubert Y."/>
            <person name="Kaplan A."/>
            <person name="Kroger N."/>
            <person name="Kroth P.G."/>
            <person name="La Roche J."/>
            <person name="Lindquist E."/>
            <person name="Lommer M."/>
            <person name="Martin-Jezequel V."/>
            <person name="Lopez P.J."/>
            <person name="Lucas S."/>
            <person name="Mangogna M."/>
            <person name="McGinnis K."/>
            <person name="Medlin L.K."/>
            <person name="Montsant A."/>
            <person name="Oudot-Le Secq M.P."/>
            <person name="Napoli C."/>
            <person name="Obornik M."/>
            <person name="Parker M.S."/>
            <person name="Petit J.L."/>
            <person name="Porcel B.M."/>
            <person name="Poulsen N."/>
            <person name="Robison M."/>
            <person name="Rychlewski L."/>
            <person name="Rynearson T.A."/>
            <person name="Schmutz J."/>
            <person name="Shapiro H."/>
            <person name="Siaut M."/>
            <person name="Stanley M."/>
            <person name="Sussman M.R."/>
            <person name="Taylor A.R."/>
            <person name="Vardi A."/>
            <person name="von Dassow P."/>
            <person name="Vyverman W."/>
            <person name="Willis A."/>
            <person name="Wyrwicz L.S."/>
            <person name="Rokhsar D.S."/>
            <person name="Weissenbach J."/>
            <person name="Armbrust E.V."/>
            <person name="Green B.R."/>
            <person name="Van de Peer Y."/>
            <person name="Grigoriev I.V."/>
        </authorList>
    </citation>
    <scope>NUCLEOTIDE SEQUENCE [LARGE SCALE GENOMIC DNA]</scope>
    <source>
        <strain evidence="2 3">CCMP1335</strain>
    </source>
</reference>
<feature type="compositionally biased region" description="Polar residues" evidence="1">
    <location>
        <begin position="1"/>
        <end position="12"/>
    </location>
</feature>
<dbReference type="Proteomes" id="UP000001449">
    <property type="component" value="Chromosome 17"/>
</dbReference>